<dbReference type="GeneID" id="97990510"/>
<keyword evidence="1" id="KW-1133">Transmembrane helix</keyword>
<organism evidence="2 3">
    <name type="scientific">Eisenbergiella massiliensis</name>
    <dbReference type="NCBI Taxonomy" id="1720294"/>
    <lineage>
        <taxon>Bacteria</taxon>
        <taxon>Bacillati</taxon>
        <taxon>Bacillota</taxon>
        <taxon>Clostridia</taxon>
        <taxon>Lachnospirales</taxon>
        <taxon>Lachnospiraceae</taxon>
        <taxon>Eisenbergiella</taxon>
    </lineage>
</organism>
<dbReference type="Proteomes" id="UP000260812">
    <property type="component" value="Unassembled WGS sequence"/>
</dbReference>
<dbReference type="AlphaFoldDB" id="A0A3E3HVB7"/>
<gene>
    <name evidence="2" type="ORF">DXC51_27575</name>
</gene>
<evidence type="ECO:0000313" key="2">
    <source>
        <dbReference type="EMBL" id="RGE55770.1"/>
    </source>
</evidence>
<evidence type="ECO:0000313" key="3">
    <source>
        <dbReference type="Proteomes" id="UP000260812"/>
    </source>
</evidence>
<keyword evidence="1" id="KW-0472">Membrane</keyword>
<sequence length="128" mass="14408">MKKILHENRGSSIISVMVSFMILMLGILMVSTSVTAALKVSEQAIENRTVTESALEAYYSNPADGSKPIMQHFTLVPQKSVDQDGDIVSGIDGKQFEIKGPVGYQFDFTYSKLRENKYSFYYFAEYKP</sequence>
<accession>A0A3E3HVB7</accession>
<proteinExistence type="predicted"/>
<evidence type="ECO:0000256" key="1">
    <source>
        <dbReference type="SAM" id="Phobius"/>
    </source>
</evidence>
<protein>
    <submittedName>
        <fullName evidence="2">Uncharacterized protein</fullName>
    </submittedName>
</protein>
<reference evidence="2" key="1">
    <citation type="submission" date="2018-08" db="EMBL/GenBank/DDBJ databases">
        <title>A genome reference for cultivated species of the human gut microbiota.</title>
        <authorList>
            <person name="Zou Y."/>
            <person name="Xue W."/>
            <person name="Luo G."/>
        </authorList>
    </citation>
    <scope>NUCLEOTIDE SEQUENCE [LARGE SCALE GENOMIC DNA]</scope>
    <source>
        <strain evidence="2">TF05-5AC</strain>
    </source>
</reference>
<dbReference type="EMBL" id="QVLV01000037">
    <property type="protein sequence ID" value="RGE55770.1"/>
    <property type="molecule type" value="Genomic_DNA"/>
</dbReference>
<dbReference type="RefSeq" id="WP_117545864.1">
    <property type="nucleotide sequence ID" value="NZ_QVLV01000037.1"/>
</dbReference>
<keyword evidence="1" id="KW-0812">Transmembrane</keyword>
<keyword evidence="3" id="KW-1185">Reference proteome</keyword>
<feature type="transmembrane region" description="Helical" evidence="1">
    <location>
        <begin position="12"/>
        <end position="38"/>
    </location>
</feature>
<comment type="caution">
    <text evidence="2">The sequence shown here is derived from an EMBL/GenBank/DDBJ whole genome shotgun (WGS) entry which is preliminary data.</text>
</comment>
<name>A0A3E3HVB7_9FIRM</name>